<keyword evidence="2" id="KW-0456">Lyase</keyword>
<evidence type="ECO:0000313" key="5">
    <source>
        <dbReference type="Proteomes" id="UP000194137"/>
    </source>
</evidence>
<name>A0A1W6ZSH0_9HYPH</name>
<dbReference type="AlphaFoldDB" id="A0A1W6ZSH0"/>
<evidence type="ECO:0000256" key="1">
    <source>
        <dbReference type="ARBA" id="ARBA00005254"/>
    </source>
</evidence>
<dbReference type="GO" id="GO:0006635">
    <property type="term" value="P:fatty acid beta-oxidation"/>
    <property type="evidence" value="ECO:0007669"/>
    <property type="project" value="TreeGrafter"/>
</dbReference>
<proteinExistence type="inferred from homology"/>
<dbReference type="InterPro" id="IPR018376">
    <property type="entry name" value="Enoyl-CoA_hyd/isom_CS"/>
</dbReference>
<organism evidence="4 5">
    <name type="scientific">Pseudorhodoplanes sinuspersici</name>
    <dbReference type="NCBI Taxonomy" id="1235591"/>
    <lineage>
        <taxon>Bacteria</taxon>
        <taxon>Pseudomonadati</taxon>
        <taxon>Pseudomonadota</taxon>
        <taxon>Alphaproteobacteria</taxon>
        <taxon>Hyphomicrobiales</taxon>
        <taxon>Pseudorhodoplanes</taxon>
    </lineage>
</organism>
<dbReference type="Gene3D" id="3.90.226.10">
    <property type="entry name" value="2-enoyl-CoA Hydratase, Chain A, domain 1"/>
    <property type="match status" value="1"/>
</dbReference>
<protein>
    <submittedName>
        <fullName evidence="4">Enoyl-CoA hydratase</fullName>
    </submittedName>
</protein>
<dbReference type="RefSeq" id="WP_183044349.1">
    <property type="nucleotide sequence ID" value="NZ_CP021112.1"/>
</dbReference>
<dbReference type="InterPro" id="IPR001753">
    <property type="entry name" value="Enoyl-CoA_hydra/iso"/>
</dbReference>
<dbReference type="PANTHER" id="PTHR11941">
    <property type="entry name" value="ENOYL-COA HYDRATASE-RELATED"/>
    <property type="match status" value="1"/>
</dbReference>
<keyword evidence="5" id="KW-1185">Reference proteome</keyword>
<evidence type="ECO:0000256" key="2">
    <source>
        <dbReference type="ARBA" id="ARBA00023239"/>
    </source>
</evidence>
<sequence>MGMNWGKLNVELPPSLRAERRDDIVILRLSRPEKRNAIGGEMLLGIRLFFSNLADDVKGVVICGEGDNFSAGLDLSELSEKDAAEGAMLSREWHEAFHHVQYSRAPVVAVLHGAVIGAGLELASCAHIRVAEPSTYYGLPEGQRGIFLGGGGSMRLSRLIGVPRVFDLMMTGRTLNAQDGYLFGFAQYLVGEGQGLAKGIELSRRIATNAPLSNYAIIQALPRIAEMGPEEGLFTEAMVSGVVQSSTDAKERLRAFFEKRAAKVTRPDV</sequence>
<dbReference type="STRING" id="1235591.CAK95_14960"/>
<evidence type="ECO:0000256" key="3">
    <source>
        <dbReference type="RuleBase" id="RU003707"/>
    </source>
</evidence>
<dbReference type="PANTHER" id="PTHR11941:SF54">
    <property type="entry name" value="ENOYL-COA HYDRATASE, MITOCHONDRIAL"/>
    <property type="match status" value="1"/>
</dbReference>
<evidence type="ECO:0000313" key="4">
    <source>
        <dbReference type="EMBL" id="ARQ00228.1"/>
    </source>
</evidence>
<comment type="similarity">
    <text evidence="1 3">Belongs to the enoyl-CoA hydratase/isomerase family.</text>
</comment>
<dbReference type="SUPFAM" id="SSF52096">
    <property type="entry name" value="ClpP/crotonase"/>
    <property type="match status" value="1"/>
</dbReference>
<dbReference type="Proteomes" id="UP000194137">
    <property type="component" value="Chromosome"/>
</dbReference>
<dbReference type="InterPro" id="IPR014748">
    <property type="entry name" value="Enoyl-CoA_hydra_C"/>
</dbReference>
<dbReference type="Gene3D" id="1.10.12.10">
    <property type="entry name" value="Lyase 2-enoyl-coa Hydratase, Chain A, domain 2"/>
    <property type="match status" value="1"/>
</dbReference>
<dbReference type="NCBIfam" id="NF006013">
    <property type="entry name" value="PRK08150.1"/>
    <property type="match status" value="1"/>
</dbReference>
<dbReference type="KEGG" id="psin:CAK95_14960"/>
<reference evidence="4 5" key="1">
    <citation type="submission" date="2017-05" db="EMBL/GenBank/DDBJ databases">
        <title>Full genome sequence of Pseudorhodoplanes sinuspersici.</title>
        <authorList>
            <person name="Dastgheib S.M.M."/>
            <person name="Shavandi M."/>
            <person name="Tirandaz H."/>
        </authorList>
    </citation>
    <scope>NUCLEOTIDE SEQUENCE [LARGE SCALE GENOMIC DNA]</scope>
    <source>
        <strain evidence="4 5">RIPI110</strain>
    </source>
</reference>
<dbReference type="InterPro" id="IPR029045">
    <property type="entry name" value="ClpP/crotonase-like_dom_sf"/>
</dbReference>
<accession>A0A1W6ZSH0</accession>
<dbReference type="EMBL" id="CP021112">
    <property type="protein sequence ID" value="ARQ00228.1"/>
    <property type="molecule type" value="Genomic_DNA"/>
</dbReference>
<dbReference type="PROSITE" id="PS00166">
    <property type="entry name" value="ENOYL_COA_HYDRATASE"/>
    <property type="match status" value="1"/>
</dbReference>
<dbReference type="CDD" id="cd06558">
    <property type="entry name" value="crotonase-like"/>
    <property type="match status" value="1"/>
</dbReference>
<gene>
    <name evidence="4" type="ORF">CAK95_14960</name>
</gene>
<dbReference type="Pfam" id="PF00378">
    <property type="entry name" value="ECH_1"/>
    <property type="match status" value="1"/>
</dbReference>
<dbReference type="GO" id="GO:0016829">
    <property type="term" value="F:lyase activity"/>
    <property type="evidence" value="ECO:0007669"/>
    <property type="project" value="UniProtKB-KW"/>
</dbReference>